<protein>
    <recommendedName>
        <fullName evidence="3">Kinesin motor domain-containing protein</fullName>
    </recommendedName>
</protein>
<dbReference type="EMBL" id="GDID01007093">
    <property type="protein sequence ID" value="JAP89513.1"/>
    <property type="molecule type" value="Transcribed_RNA"/>
</dbReference>
<evidence type="ECO:0000313" key="2">
    <source>
        <dbReference type="EMBL" id="JAP89513.1"/>
    </source>
</evidence>
<dbReference type="InterPro" id="IPR027417">
    <property type="entry name" value="P-loop_NTPase"/>
</dbReference>
<sequence length="434" mass="50187">IRLLTSDTKNLQLPIKFEDHEIQPQAVIQQADNEKILFAKCFKNNCKQLLNKKSSFSLAVCPGSEFHQDFLGNTNVLHYIVRALFKSDQMKNFNLTVNFGQVGEKIYDLNSGNCEVSANLEGDMRSFSGLSAFTISSFDAFKVQFAKIQPFISPKTHFLARFHLSLKNNNPLQVVTSTMNILLINMACPDQTVSALLKVGEALKQNSSYIPFNENQVTRLMRNVIHAESNFTTILYFKQIDNKNIKLFDLFSFKKLRKNIQQSIQSQTLFYQNRVQQLKYEIMKVDKMIDAMDKMVYKETEDDRERAIKMHKAGMSVQQIVDHLALDNMLGVSMYDDVADIEQYENIVELQKIEGEKVREVNEALQQRNKQFEFEQDEVDIADKCSETSKDEISEYQAQVNDLFEKSEDRSQIENQKESPQLYKQHVVIDRDGE</sequence>
<reference evidence="2" key="1">
    <citation type="submission" date="2015-07" db="EMBL/GenBank/DDBJ databases">
        <title>Adaptation to a free-living lifestyle via gene acquisitions in the diplomonad Trepomonas sp. PC1.</title>
        <authorList>
            <person name="Xu F."/>
            <person name="Jerlstrom-Hultqvist J."/>
            <person name="Kolisko M."/>
            <person name="Simpson A.G.B."/>
            <person name="Roger A.J."/>
            <person name="Svard S.G."/>
            <person name="Andersson J.O."/>
        </authorList>
    </citation>
    <scope>NUCLEOTIDE SEQUENCE</scope>
    <source>
        <strain evidence="2">PC1</strain>
    </source>
</reference>
<evidence type="ECO:0008006" key="3">
    <source>
        <dbReference type="Google" id="ProtNLM"/>
    </source>
</evidence>
<gene>
    <name evidence="2" type="ORF">TPC1_30992</name>
</gene>
<accession>A0A146JXT7</accession>
<dbReference type="SUPFAM" id="SSF52540">
    <property type="entry name" value="P-loop containing nucleoside triphosphate hydrolases"/>
    <property type="match status" value="1"/>
</dbReference>
<feature type="region of interest" description="Disordered" evidence="1">
    <location>
        <begin position="407"/>
        <end position="434"/>
    </location>
</feature>
<evidence type="ECO:0000256" key="1">
    <source>
        <dbReference type="SAM" id="MobiDB-lite"/>
    </source>
</evidence>
<name>A0A146JXT7_9EUKA</name>
<organism evidence="2">
    <name type="scientific">Trepomonas sp. PC1</name>
    <dbReference type="NCBI Taxonomy" id="1076344"/>
    <lineage>
        <taxon>Eukaryota</taxon>
        <taxon>Metamonada</taxon>
        <taxon>Diplomonadida</taxon>
        <taxon>Hexamitidae</taxon>
        <taxon>Hexamitinae</taxon>
        <taxon>Trepomonas</taxon>
    </lineage>
</organism>
<feature type="compositionally biased region" description="Basic and acidic residues" evidence="1">
    <location>
        <begin position="407"/>
        <end position="417"/>
    </location>
</feature>
<dbReference type="AlphaFoldDB" id="A0A146JXT7"/>
<feature type="non-terminal residue" evidence="2">
    <location>
        <position position="1"/>
    </location>
</feature>
<proteinExistence type="predicted"/>